<dbReference type="PANTHER" id="PTHR20996">
    <property type="entry name" value="NUCLEAR ENVELOPE PHOSPHATASE-REGULATORY SUBUNIT 1"/>
    <property type="match status" value="1"/>
</dbReference>
<evidence type="ECO:0000256" key="12">
    <source>
        <dbReference type="SAM" id="Phobius"/>
    </source>
</evidence>
<evidence type="ECO:0000256" key="1">
    <source>
        <dbReference type="ARBA" id="ARBA00004232"/>
    </source>
</evidence>
<name>A0A6F9D9S6_9ASCI</name>
<keyword evidence="8" id="KW-0443">Lipid metabolism</keyword>
<evidence type="ECO:0000256" key="7">
    <source>
        <dbReference type="ARBA" id="ARBA00022989"/>
    </source>
</evidence>
<feature type="transmembrane region" description="Helical" evidence="12">
    <location>
        <begin position="56"/>
        <end position="75"/>
    </location>
</feature>
<accession>A0A6F9D9S6</accession>
<comment type="subcellular location">
    <subcellularLocation>
        <location evidence="2">Cytoplasm</location>
    </subcellularLocation>
    <subcellularLocation>
        <location evidence="1">Nucleus membrane</location>
        <topology evidence="1">Multi-pass membrane protein</topology>
    </subcellularLocation>
</comment>
<gene>
    <name evidence="13" type="primary">Cnep1r1</name>
</gene>
<reference evidence="13" key="1">
    <citation type="submission" date="2020-04" db="EMBL/GenBank/DDBJ databases">
        <authorList>
            <person name="Neveu A P."/>
        </authorList>
    </citation>
    <scope>NUCLEOTIDE SEQUENCE</scope>
    <source>
        <tissue evidence="13">Whole embryo</tissue>
    </source>
</reference>
<evidence type="ECO:0000256" key="2">
    <source>
        <dbReference type="ARBA" id="ARBA00004496"/>
    </source>
</evidence>
<evidence type="ECO:0000256" key="9">
    <source>
        <dbReference type="ARBA" id="ARBA00023136"/>
    </source>
</evidence>
<keyword evidence="7 12" id="KW-1133">Transmembrane helix</keyword>
<organism evidence="13">
    <name type="scientific">Phallusia mammillata</name>
    <dbReference type="NCBI Taxonomy" id="59560"/>
    <lineage>
        <taxon>Eukaryota</taxon>
        <taxon>Metazoa</taxon>
        <taxon>Chordata</taxon>
        <taxon>Tunicata</taxon>
        <taxon>Ascidiacea</taxon>
        <taxon>Phlebobranchia</taxon>
        <taxon>Ascidiidae</taxon>
        <taxon>Phallusia</taxon>
    </lineage>
</organism>
<dbReference type="GO" id="GO:0005737">
    <property type="term" value="C:cytoplasm"/>
    <property type="evidence" value="ECO:0007669"/>
    <property type="project" value="UniProtKB-SubCell"/>
</dbReference>
<comment type="similarity">
    <text evidence="3">Belongs to the CNEP1R1 family.</text>
</comment>
<dbReference type="AlphaFoldDB" id="A0A6F9D9S6"/>
<dbReference type="GO" id="GO:0031965">
    <property type="term" value="C:nuclear membrane"/>
    <property type="evidence" value="ECO:0007669"/>
    <property type="project" value="UniProtKB-SubCell"/>
</dbReference>
<feature type="transmembrane region" description="Helical" evidence="12">
    <location>
        <begin position="90"/>
        <end position="110"/>
    </location>
</feature>
<keyword evidence="9 12" id="KW-0472">Membrane</keyword>
<evidence type="ECO:0000313" key="13">
    <source>
        <dbReference type="EMBL" id="CAB3231973.1"/>
    </source>
</evidence>
<keyword evidence="6 12" id="KW-0812">Transmembrane</keyword>
<dbReference type="EMBL" id="LR784037">
    <property type="protein sequence ID" value="CAB3231973.1"/>
    <property type="molecule type" value="mRNA"/>
</dbReference>
<dbReference type="GO" id="GO:0071595">
    <property type="term" value="C:Nem1-Spo7 phosphatase complex"/>
    <property type="evidence" value="ECO:0007669"/>
    <property type="project" value="InterPro"/>
</dbReference>
<dbReference type="InterPro" id="IPR019168">
    <property type="entry name" value="NEP1-R1"/>
</dbReference>
<protein>
    <recommendedName>
        <fullName evidence="4">Nuclear envelope phosphatase-regulatory subunit 1</fullName>
    </recommendedName>
    <alternativeName>
        <fullName evidence="11">Transmembrane protein 188</fullName>
    </alternativeName>
</protein>
<evidence type="ECO:0000256" key="3">
    <source>
        <dbReference type="ARBA" id="ARBA00010998"/>
    </source>
</evidence>
<evidence type="ECO:0000256" key="4">
    <source>
        <dbReference type="ARBA" id="ARBA00021024"/>
    </source>
</evidence>
<proteinExistence type="evidence at transcript level"/>
<sequence length="149" mass="17297">MNPVEIENKWISDTAVKIVRSKLVKMNSVDQTEDLKAFERRIMEYISFLQPSTSRWRIILIIVSVCTATGAWLWLMDPNTSREPFLKSLWLHPFFTFSSVILILLFFAGIHKRIVAPSIIVGRLQTVLEDYNMSCDESGRLILRPRPEN</sequence>
<keyword evidence="10" id="KW-0539">Nucleus</keyword>
<keyword evidence="5" id="KW-0963">Cytoplasm</keyword>
<evidence type="ECO:0000256" key="6">
    <source>
        <dbReference type="ARBA" id="ARBA00022692"/>
    </source>
</evidence>
<evidence type="ECO:0000256" key="10">
    <source>
        <dbReference type="ARBA" id="ARBA00023242"/>
    </source>
</evidence>
<evidence type="ECO:0000256" key="11">
    <source>
        <dbReference type="ARBA" id="ARBA00030458"/>
    </source>
</evidence>
<dbReference type="PANTHER" id="PTHR20996:SF1">
    <property type="entry name" value="NUCLEAR ENVELOPE PHOSPHATASE-REGULATORY SUBUNIT 1"/>
    <property type="match status" value="1"/>
</dbReference>
<dbReference type="Pfam" id="PF09771">
    <property type="entry name" value="Tmemb_18A"/>
    <property type="match status" value="1"/>
</dbReference>
<dbReference type="GO" id="GO:0006629">
    <property type="term" value="P:lipid metabolic process"/>
    <property type="evidence" value="ECO:0007669"/>
    <property type="project" value="UniProtKB-KW"/>
</dbReference>
<evidence type="ECO:0000256" key="5">
    <source>
        <dbReference type="ARBA" id="ARBA00022490"/>
    </source>
</evidence>
<evidence type="ECO:0000256" key="8">
    <source>
        <dbReference type="ARBA" id="ARBA00023098"/>
    </source>
</evidence>